<sequence>MPMNFTRRTSRIIFLIPFLAIFIALQSTAQVTKAPIMGWSSWNNFRVNIDEQMLRQQADAMITSGLYDAGYRFINIDDGYFGGRDMNGKLFVDTRKFPSGMKALVDYIHSKKLKAGIYTDAGKNTCGSIWDKDEKGVGSGIYGHIDQDCNLFFKDWGFNFLKVDWCGGEVLKLDEQTEYTKIISATKAIDSNIVFNVCRWKFPGEWAINKADSWRISGDISAKFSSILAIIDIDAGLDKYASSGHYNDMDMLQVGRGMSYDEDKTHFSMWCMLNSPLLAGNDLRTMSKQTIDILTNKEIIALNQDPGFKQAKRIFRENNVDVWVKPLGVNSDNSCAIAVMNRSDHETVFDLSAEKINISSKSKLRDLWMHKNLGQIGRSKKITIHKHGVVVLRVSQNVYPYYMLRIENP</sequence>
<feature type="domain" description="Alpha galactosidase C-terminal" evidence="6">
    <location>
        <begin position="318"/>
        <end position="394"/>
    </location>
</feature>
<name>A0A1H8QP73_9SPHI</name>
<dbReference type="EC" id="3.2.1.22" evidence="5"/>
<evidence type="ECO:0000259" key="6">
    <source>
        <dbReference type="Pfam" id="PF17801"/>
    </source>
</evidence>
<reference evidence="8" key="1">
    <citation type="submission" date="2016-10" db="EMBL/GenBank/DDBJ databases">
        <authorList>
            <person name="Varghese N."/>
            <person name="Submissions S."/>
        </authorList>
    </citation>
    <scope>NUCLEOTIDE SEQUENCE [LARGE SCALE GENOMIC DNA]</scope>
    <source>
        <strain evidence="8">Gh-48</strain>
    </source>
</reference>
<dbReference type="STRING" id="551995.SAMN05192574_10987"/>
<dbReference type="InterPro" id="IPR002241">
    <property type="entry name" value="Glyco_hydro_27"/>
</dbReference>
<dbReference type="GO" id="GO:0005975">
    <property type="term" value="P:carbohydrate metabolic process"/>
    <property type="evidence" value="ECO:0007669"/>
    <property type="project" value="InterPro"/>
</dbReference>
<dbReference type="SUPFAM" id="SSF51011">
    <property type="entry name" value="Glycosyl hydrolase domain"/>
    <property type="match status" value="1"/>
</dbReference>
<dbReference type="SUPFAM" id="SSF51445">
    <property type="entry name" value="(Trans)glycosidases"/>
    <property type="match status" value="1"/>
</dbReference>
<dbReference type="InterPro" id="IPR013785">
    <property type="entry name" value="Aldolase_TIM"/>
</dbReference>
<dbReference type="InterPro" id="IPR041233">
    <property type="entry name" value="Melibiase_C"/>
</dbReference>
<dbReference type="PRINTS" id="PR00740">
    <property type="entry name" value="GLHYDRLASE27"/>
</dbReference>
<evidence type="ECO:0000256" key="5">
    <source>
        <dbReference type="RuleBase" id="RU361168"/>
    </source>
</evidence>
<protein>
    <recommendedName>
        <fullName evidence="5">Alpha-galactosidase</fullName>
        <ecNumber evidence="5">3.2.1.22</ecNumber>
    </recommendedName>
    <alternativeName>
        <fullName evidence="5">Melibiase</fullName>
    </alternativeName>
</protein>
<comment type="similarity">
    <text evidence="1 5">Belongs to the glycosyl hydrolase 27 family.</text>
</comment>
<keyword evidence="8" id="KW-1185">Reference proteome</keyword>
<dbReference type="PANTHER" id="PTHR11452:SF75">
    <property type="entry name" value="ALPHA-GALACTOSIDASE MEL1"/>
    <property type="match status" value="1"/>
</dbReference>
<proteinExistence type="inferred from homology"/>
<keyword evidence="3 5" id="KW-0378">Hydrolase</keyword>
<dbReference type="Pfam" id="PF16499">
    <property type="entry name" value="Melibiase_2"/>
    <property type="match status" value="1"/>
</dbReference>
<evidence type="ECO:0000313" key="8">
    <source>
        <dbReference type="Proteomes" id="UP000198942"/>
    </source>
</evidence>
<keyword evidence="2" id="KW-0732">Signal</keyword>
<dbReference type="EMBL" id="FOCL01000009">
    <property type="protein sequence ID" value="SEO55992.1"/>
    <property type="molecule type" value="Genomic_DNA"/>
</dbReference>
<keyword evidence="5" id="KW-1015">Disulfide bond</keyword>
<dbReference type="Gene3D" id="3.20.20.70">
    <property type="entry name" value="Aldolase class I"/>
    <property type="match status" value="1"/>
</dbReference>
<evidence type="ECO:0000313" key="7">
    <source>
        <dbReference type="EMBL" id="SEO55992.1"/>
    </source>
</evidence>
<dbReference type="AlphaFoldDB" id="A0A1H8QP73"/>
<keyword evidence="4 5" id="KW-0326">Glycosidase</keyword>
<evidence type="ECO:0000256" key="4">
    <source>
        <dbReference type="ARBA" id="ARBA00023295"/>
    </source>
</evidence>
<evidence type="ECO:0000256" key="2">
    <source>
        <dbReference type="ARBA" id="ARBA00022729"/>
    </source>
</evidence>
<accession>A0A1H8QP73</accession>
<evidence type="ECO:0000256" key="1">
    <source>
        <dbReference type="ARBA" id="ARBA00009743"/>
    </source>
</evidence>
<dbReference type="CDD" id="cd14792">
    <property type="entry name" value="GH27"/>
    <property type="match status" value="1"/>
</dbReference>
<dbReference type="Proteomes" id="UP000198942">
    <property type="component" value="Unassembled WGS sequence"/>
</dbReference>
<gene>
    <name evidence="7" type="ORF">SAMN05192574_10987</name>
</gene>
<dbReference type="InterPro" id="IPR017853">
    <property type="entry name" value="GH"/>
</dbReference>
<evidence type="ECO:0000256" key="3">
    <source>
        <dbReference type="ARBA" id="ARBA00022801"/>
    </source>
</evidence>
<organism evidence="7 8">
    <name type="scientific">Mucilaginibacter gossypiicola</name>
    <dbReference type="NCBI Taxonomy" id="551995"/>
    <lineage>
        <taxon>Bacteria</taxon>
        <taxon>Pseudomonadati</taxon>
        <taxon>Bacteroidota</taxon>
        <taxon>Sphingobacteriia</taxon>
        <taxon>Sphingobacteriales</taxon>
        <taxon>Sphingobacteriaceae</taxon>
        <taxon>Mucilaginibacter</taxon>
    </lineage>
</organism>
<dbReference type="Gene3D" id="2.60.40.1180">
    <property type="entry name" value="Golgi alpha-mannosidase II"/>
    <property type="match status" value="1"/>
</dbReference>
<dbReference type="GO" id="GO:0004557">
    <property type="term" value="F:alpha-galactosidase activity"/>
    <property type="evidence" value="ECO:0007669"/>
    <property type="project" value="UniProtKB-EC"/>
</dbReference>
<dbReference type="InterPro" id="IPR013780">
    <property type="entry name" value="Glyco_hydro_b"/>
</dbReference>
<dbReference type="Pfam" id="PF17801">
    <property type="entry name" value="Melibiase_C"/>
    <property type="match status" value="1"/>
</dbReference>
<dbReference type="PANTHER" id="PTHR11452">
    <property type="entry name" value="ALPHA-GALACTOSIDASE/ALPHA-N-ACETYLGALACTOSAMINIDASE"/>
    <property type="match status" value="1"/>
</dbReference>
<comment type="catalytic activity">
    <reaction evidence="5">
        <text>Hydrolysis of terminal, non-reducing alpha-D-galactose residues in alpha-D-galactosides, including galactose oligosaccharides, galactomannans and galactolipids.</text>
        <dbReference type="EC" id="3.2.1.22"/>
    </reaction>
</comment>